<evidence type="ECO:0000256" key="2">
    <source>
        <dbReference type="SAM" id="Phobius"/>
    </source>
</evidence>
<accession>A0A6I5NA62</accession>
<proteinExistence type="predicted"/>
<keyword evidence="2" id="KW-1133">Transmembrane helix</keyword>
<sequence>MNANATGNANRKTPRAPLAVRIVLLLFGVLMLVVAGLAAVNFSALSTYNQATATLESNLEAAASDSPDLDALSTSQAQVDLQYESAAAMDAVLLPQLKSSIAGNATVSAKLTALIAKAQADAASTDSSSATGADGSSSTSTSALTDEQKQQIEDLLKSNGKQSSGDSTQSDTATTSTQSTAKPW</sequence>
<keyword evidence="4" id="KW-1185">Reference proteome</keyword>
<keyword evidence="2" id="KW-0472">Membrane</keyword>
<keyword evidence="2" id="KW-0812">Transmembrane</keyword>
<evidence type="ECO:0000313" key="3">
    <source>
        <dbReference type="EMBL" id="NEG69380.1"/>
    </source>
</evidence>
<organism evidence="3 4">
    <name type="scientific">Bifidobacterium choloepi</name>
    <dbReference type="NCBI Taxonomy" id="2614131"/>
    <lineage>
        <taxon>Bacteria</taxon>
        <taxon>Bacillati</taxon>
        <taxon>Actinomycetota</taxon>
        <taxon>Actinomycetes</taxon>
        <taxon>Bifidobacteriales</taxon>
        <taxon>Bifidobacteriaceae</taxon>
        <taxon>Bifidobacterium</taxon>
    </lineage>
</organism>
<comment type="caution">
    <text evidence="3">The sequence shown here is derived from an EMBL/GenBank/DDBJ whole genome shotgun (WGS) entry which is preliminary data.</text>
</comment>
<feature type="compositionally biased region" description="Low complexity" evidence="1">
    <location>
        <begin position="160"/>
        <end position="184"/>
    </location>
</feature>
<dbReference type="InterPro" id="IPR046314">
    <property type="entry name" value="DUF6466"/>
</dbReference>
<protein>
    <submittedName>
        <fullName evidence="3">Cell surface protein</fullName>
    </submittedName>
</protein>
<dbReference type="RefSeq" id="WP_163226955.1">
    <property type="nucleotide sequence ID" value="NZ_VYSG01000001.1"/>
</dbReference>
<gene>
    <name evidence="3" type="ORF">F6S87_01810</name>
</gene>
<feature type="region of interest" description="Disordered" evidence="1">
    <location>
        <begin position="125"/>
        <end position="184"/>
    </location>
</feature>
<evidence type="ECO:0000313" key="4">
    <source>
        <dbReference type="Proteomes" id="UP000469292"/>
    </source>
</evidence>
<dbReference type="EMBL" id="VYSG01000001">
    <property type="protein sequence ID" value="NEG69380.1"/>
    <property type="molecule type" value="Genomic_DNA"/>
</dbReference>
<dbReference type="Proteomes" id="UP000469292">
    <property type="component" value="Unassembled WGS sequence"/>
</dbReference>
<dbReference type="AlphaFoldDB" id="A0A6I5NA62"/>
<feature type="transmembrane region" description="Helical" evidence="2">
    <location>
        <begin position="18"/>
        <end position="40"/>
    </location>
</feature>
<feature type="compositionally biased region" description="Low complexity" evidence="1">
    <location>
        <begin position="125"/>
        <end position="143"/>
    </location>
</feature>
<dbReference type="Pfam" id="PF20070">
    <property type="entry name" value="DUF6466"/>
    <property type="match status" value="1"/>
</dbReference>
<evidence type="ECO:0000256" key="1">
    <source>
        <dbReference type="SAM" id="MobiDB-lite"/>
    </source>
</evidence>
<reference evidence="3 4" key="1">
    <citation type="submission" date="2019-09" db="EMBL/GenBank/DDBJ databases">
        <title>Phylogenetic characterization of a novel taxon of the genus Bifidobacterium: Bifidobacterium choloepi sp. nov.</title>
        <authorList>
            <person name="Modesto M."/>
            <person name="Satti M."/>
        </authorList>
    </citation>
    <scope>NUCLEOTIDE SEQUENCE [LARGE SCALE GENOMIC DNA]</scope>
    <source>
        <strain evidence="3 4">BRDM6</strain>
    </source>
</reference>
<feature type="compositionally biased region" description="Basic and acidic residues" evidence="1">
    <location>
        <begin position="146"/>
        <end position="156"/>
    </location>
</feature>
<name>A0A6I5NA62_9BIFI</name>